<dbReference type="Pfam" id="PF00176">
    <property type="entry name" value="SNF2-rel_dom"/>
    <property type="match status" value="1"/>
</dbReference>
<feature type="domain" description="Helicase ATP-binding" evidence="6">
    <location>
        <begin position="288"/>
        <end position="513"/>
    </location>
</feature>
<evidence type="ECO:0000256" key="2">
    <source>
        <dbReference type="ARBA" id="ARBA00022801"/>
    </source>
</evidence>
<dbReference type="Gene3D" id="3.40.50.10810">
    <property type="entry name" value="Tandem AAA-ATPase domain"/>
    <property type="match status" value="1"/>
</dbReference>
<organism evidence="7 8">
    <name type="scientific">Apophysomyces ossiformis</name>
    <dbReference type="NCBI Taxonomy" id="679940"/>
    <lineage>
        <taxon>Eukaryota</taxon>
        <taxon>Fungi</taxon>
        <taxon>Fungi incertae sedis</taxon>
        <taxon>Mucoromycota</taxon>
        <taxon>Mucoromycotina</taxon>
        <taxon>Mucoromycetes</taxon>
        <taxon>Mucorales</taxon>
        <taxon>Mucorineae</taxon>
        <taxon>Mucoraceae</taxon>
        <taxon>Apophysomyces</taxon>
    </lineage>
</organism>
<keyword evidence="8" id="KW-1185">Reference proteome</keyword>
<dbReference type="InterPro" id="IPR001650">
    <property type="entry name" value="Helicase_C-like"/>
</dbReference>
<dbReference type="Proteomes" id="UP000605846">
    <property type="component" value="Unassembled WGS sequence"/>
</dbReference>
<sequence length="1355" mass="155651">MLALEGSVCHLQSIQQWLLQKQDTDLNVSCGQKRPANGFIDEVQSKRAKGTKRCFVRTVDLTRIRLIGDMSTAIAEYPLFPLQFENMQDTDLVAVWQHNALEDFEYATLTVESRDGMRLLDNELLRSKTDSLCDRNVAAFFELAKMDQEQIIIVTDLRLTCKNTAFIAEMTVRVDIDEFRSSRSFRKLLNLIYPCPVLETNATVHDFLKNLQPPVSTETITSCIPDDLVPTLTPFQSQNVQWMLGREGHVALAKGDIRCIPQVAKPLPFLWERLLLDSNQTIYVNRVSNEILTEWTAELEYASRRKMRGGILADEMGLGKTLHPDDPCLSTPSADFQENLPISKATLIISSRAIFQQWESEIGRHAPHLRVMVYNGIKAHSAVTPEDLSRYDVVLTDYEASECIARMEFVLQREVYYARPKSDRPRRHVAKYPIETSPLVKVRWWRCMLDEAQMVESSVAHTAEMARLIPRIYSWAITGTPMGSRYDDLFGLYLFLGLTPCCIKANVFRQLHKQAELRGLFWEFTKETMRRNMKALLQNQVHIPPQQRWVVHVSFSAIEKHRYDDLWDLCCEETSLDWLEENGWNFHDNHGEDMRRTRQAIYAKLRSWLLRLRQTCVHPGVGGYSKRQMDETVRTLQDVLDMMIQQSKEKLDKHRLSLFRLLLHRGGMYEVLREWETSLRIYLEALPGIEEMVDQATKLVEQAKENEAKAQQEDINGSIRGKEVSREKSREVSLTSLVNTQRIYLQLLHQFCFFIAGLYHELGKSDDENLYYDKAATCRKLMLAHAKERVSVSIEDMEKIPSSLDIEKVQMDCTSEANLNITQTHVFKRINMLCGILNDQLSCIAEWRNSIRTMLCIRLEDQEEQEAEDEELEAYQKSLVAQEECGVYQDAYKDILQDRNFLLNGPSAATQSRQAPDEQKQETYDDTASKEQILSEKLRSRRIAYMPSLSPGALSIRQIITELRDMIADPEVSDTKRDMCRQLVNQLNKAGASQKNLQEELESEYRRFTTAYNARVEYYRSLQTISDRVMAWESGNPKSEIQKSLDEEKKLQANIAEQTSRYRYLQNLAEHENKLEDEDQAQEQTICLICQTEFSKGIITYCTVNIALMLGLGRAKSVRNVAPLSKDISGIPLAEIKDRIDGTQALLNDTAPNELLAQIGKCRIKEGLGAKMDSIVRHIKFIKETTNGKCVVFSQWSQVLNLLAESLQKNGIGFVDFAKSRLSGGLTKFREDPETNVILLHARSHSSGLSLVCAQTVFIVEPVLNEVLEKQAISRIHRIGQTKETSVFWYIVRDTIEERIQLIHNEKQRLHSNSETDGIDEATISKALEKISSGGGEHVFDEDLRRCFSKEFSFN</sequence>
<dbReference type="GO" id="GO:0005524">
    <property type="term" value="F:ATP binding"/>
    <property type="evidence" value="ECO:0007669"/>
    <property type="project" value="InterPro"/>
</dbReference>
<dbReference type="CDD" id="cd18793">
    <property type="entry name" value="SF2_C_SNF"/>
    <property type="match status" value="1"/>
</dbReference>
<dbReference type="PANTHER" id="PTHR45865:SF1">
    <property type="entry name" value="E3 UBIQUITIN-PROTEIN LIGASE SHPRH"/>
    <property type="match status" value="1"/>
</dbReference>
<dbReference type="SMART" id="SM00487">
    <property type="entry name" value="DEXDc"/>
    <property type="match status" value="1"/>
</dbReference>
<dbReference type="Pfam" id="PF00271">
    <property type="entry name" value="Helicase_C"/>
    <property type="match status" value="1"/>
</dbReference>
<dbReference type="InterPro" id="IPR014001">
    <property type="entry name" value="Helicase_ATP-bd"/>
</dbReference>
<feature type="region of interest" description="Disordered" evidence="5">
    <location>
        <begin position="907"/>
        <end position="930"/>
    </location>
</feature>
<feature type="coiled-coil region" evidence="4">
    <location>
        <begin position="1041"/>
        <end position="1085"/>
    </location>
</feature>
<reference evidence="7" key="1">
    <citation type="submission" date="2020-01" db="EMBL/GenBank/DDBJ databases">
        <title>Genome Sequencing of Three Apophysomyces-Like Fungal Strains Confirms a Novel Fungal Genus in the Mucoromycota with divergent Burkholderia-like Endosymbiotic Bacteria.</title>
        <authorList>
            <person name="Stajich J.E."/>
            <person name="Macias A.M."/>
            <person name="Carter-House D."/>
            <person name="Lovett B."/>
            <person name="Kasson L.R."/>
            <person name="Berry K."/>
            <person name="Grigoriev I."/>
            <person name="Chang Y."/>
            <person name="Spatafora J."/>
            <person name="Kasson M.T."/>
        </authorList>
    </citation>
    <scope>NUCLEOTIDE SEQUENCE</scope>
    <source>
        <strain evidence="7">NRRL A-21654</strain>
    </source>
</reference>
<keyword evidence="4" id="KW-0175">Coiled coil</keyword>
<evidence type="ECO:0000313" key="8">
    <source>
        <dbReference type="Proteomes" id="UP000605846"/>
    </source>
</evidence>
<evidence type="ECO:0000256" key="4">
    <source>
        <dbReference type="SAM" id="Coils"/>
    </source>
</evidence>
<dbReference type="OrthoDB" id="5330228at2759"/>
<feature type="compositionally biased region" description="Basic and acidic residues" evidence="5">
    <location>
        <begin position="915"/>
        <end position="930"/>
    </location>
</feature>
<proteinExistence type="predicted"/>
<dbReference type="GO" id="GO:0061630">
    <property type="term" value="F:ubiquitin protein ligase activity"/>
    <property type="evidence" value="ECO:0007669"/>
    <property type="project" value="TreeGrafter"/>
</dbReference>
<evidence type="ECO:0000313" key="7">
    <source>
        <dbReference type="EMBL" id="KAF7730796.1"/>
    </source>
</evidence>
<dbReference type="InterPro" id="IPR038718">
    <property type="entry name" value="SNF2-like_sf"/>
</dbReference>
<dbReference type="InterPro" id="IPR027417">
    <property type="entry name" value="P-loop_NTPase"/>
</dbReference>
<keyword evidence="2" id="KW-0378">Hydrolase</keyword>
<dbReference type="SUPFAM" id="SSF52540">
    <property type="entry name" value="P-loop containing nucleoside triphosphate hydrolases"/>
    <property type="match status" value="2"/>
</dbReference>
<evidence type="ECO:0000256" key="1">
    <source>
        <dbReference type="ARBA" id="ARBA00022741"/>
    </source>
</evidence>
<dbReference type="Gene3D" id="3.40.50.300">
    <property type="entry name" value="P-loop containing nucleotide triphosphate hydrolases"/>
    <property type="match status" value="1"/>
</dbReference>
<keyword evidence="3" id="KW-0067">ATP-binding</keyword>
<dbReference type="InterPro" id="IPR052583">
    <property type="entry name" value="ATP-helicase/E3_Ub-Ligase"/>
</dbReference>
<dbReference type="InterPro" id="IPR049730">
    <property type="entry name" value="SNF2/RAD54-like_C"/>
</dbReference>
<gene>
    <name evidence="7" type="ORF">EC973_001314</name>
</gene>
<dbReference type="InterPro" id="IPR059033">
    <property type="entry name" value="C144_05_dom"/>
</dbReference>
<dbReference type="GO" id="GO:0016787">
    <property type="term" value="F:hydrolase activity"/>
    <property type="evidence" value="ECO:0007669"/>
    <property type="project" value="UniProtKB-KW"/>
</dbReference>
<dbReference type="GO" id="GO:0006974">
    <property type="term" value="P:DNA damage response"/>
    <property type="evidence" value="ECO:0007669"/>
    <property type="project" value="TreeGrafter"/>
</dbReference>
<name>A0A8H7BXZ0_9FUNG</name>
<dbReference type="Pfam" id="PF26021">
    <property type="entry name" value="Ferritin_C144_05"/>
    <property type="match status" value="1"/>
</dbReference>
<keyword evidence="1" id="KW-0547">Nucleotide-binding</keyword>
<dbReference type="EMBL" id="JABAYA010000013">
    <property type="protein sequence ID" value="KAF7730796.1"/>
    <property type="molecule type" value="Genomic_DNA"/>
</dbReference>
<evidence type="ECO:0000256" key="3">
    <source>
        <dbReference type="ARBA" id="ARBA00022840"/>
    </source>
</evidence>
<comment type="caution">
    <text evidence="7">The sequence shown here is derived from an EMBL/GenBank/DDBJ whole genome shotgun (WGS) entry which is preliminary data.</text>
</comment>
<protein>
    <recommendedName>
        <fullName evidence="6">Helicase ATP-binding domain-containing protein</fullName>
    </recommendedName>
</protein>
<dbReference type="GO" id="GO:0000209">
    <property type="term" value="P:protein polyubiquitination"/>
    <property type="evidence" value="ECO:0007669"/>
    <property type="project" value="TreeGrafter"/>
</dbReference>
<feature type="coiled-coil region" evidence="4">
    <location>
        <begin position="686"/>
        <end position="713"/>
    </location>
</feature>
<dbReference type="PANTHER" id="PTHR45865">
    <property type="entry name" value="E3 UBIQUITIN-PROTEIN LIGASE SHPRH FAMILY MEMBER"/>
    <property type="match status" value="1"/>
</dbReference>
<evidence type="ECO:0000259" key="6">
    <source>
        <dbReference type="SMART" id="SM00487"/>
    </source>
</evidence>
<accession>A0A8H7BXZ0</accession>
<dbReference type="GO" id="GO:0005634">
    <property type="term" value="C:nucleus"/>
    <property type="evidence" value="ECO:0007669"/>
    <property type="project" value="TreeGrafter"/>
</dbReference>
<dbReference type="InterPro" id="IPR000330">
    <property type="entry name" value="SNF2_N"/>
</dbReference>
<evidence type="ECO:0000256" key="5">
    <source>
        <dbReference type="SAM" id="MobiDB-lite"/>
    </source>
</evidence>